<dbReference type="CDD" id="cd00303">
    <property type="entry name" value="retropepsin_like"/>
    <property type="match status" value="1"/>
</dbReference>
<evidence type="ECO:0000313" key="1">
    <source>
        <dbReference type="EMBL" id="KAK4399250.1"/>
    </source>
</evidence>
<dbReference type="SUPFAM" id="SSF50630">
    <property type="entry name" value="Acid proteases"/>
    <property type="match status" value="1"/>
</dbReference>
<dbReference type="AlphaFoldDB" id="A0AAE1WTG6"/>
<proteinExistence type="predicted"/>
<organism evidence="1 2">
    <name type="scientific">Sesamum angolense</name>
    <dbReference type="NCBI Taxonomy" id="2727404"/>
    <lineage>
        <taxon>Eukaryota</taxon>
        <taxon>Viridiplantae</taxon>
        <taxon>Streptophyta</taxon>
        <taxon>Embryophyta</taxon>
        <taxon>Tracheophyta</taxon>
        <taxon>Spermatophyta</taxon>
        <taxon>Magnoliopsida</taxon>
        <taxon>eudicotyledons</taxon>
        <taxon>Gunneridae</taxon>
        <taxon>Pentapetalae</taxon>
        <taxon>asterids</taxon>
        <taxon>lamiids</taxon>
        <taxon>Lamiales</taxon>
        <taxon>Pedaliaceae</taxon>
        <taxon>Sesamum</taxon>
    </lineage>
</organism>
<gene>
    <name evidence="1" type="ORF">Sango_1400500</name>
</gene>
<sequence length="197" mass="22184">MLEAHVLIFNKNLDEAFFMMKFISGLKEEIKGYVATMKPTTLDQAIVLARKQENMVNAIVRKTNQHQKTNQGKPIFKPPNKGPPYKPSFKPSFRYREENPQPKRFLTEAEAKTYEEGEEQIEDSPEDEDATVSFHAMGGNNSNKTLRINGKVNGKDIHILIDSGSTHCFIDEKVVQVLGCTLEQTTPMAVRIADGGE</sequence>
<accession>A0AAE1WTG6</accession>
<dbReference type="InterPro" id="IPR021109">
    <property type="entry name" value="Peptidase_aspartic_dom_sf"/>
</dbReference>
<protein>
    <submittedName>
        <fullName evidence="1">Uncharacterized protein</fullName>
    </submittedName>
</protein>
<evidence type="ECO:0000313" key="2">
    <source>
        <dbReference type="Proteomes" id="UP001289374"/>
    </source>
</evidence>
<name>A0AAE1WTG6_9LAMI</name>
<comment type="caution">
    <text evidence="1">The sequence shown here is derived from an EMBL/GenBank/DDBJ whole genome shotgun (WGS) entry which is preliminary data.</text>
</comment>
<dbReference type="Pfam" id="PF13650">
    <property type="entry name" value="Asp_protease_2"/>
    <property type="match status" value="1"/>
</dbReference>
<dbReference type="Proteomes" id="UP001289374">
    <property type="component" value="Unassembled WGS sequence"/>
</dbReference>
<reference evidence="1" key="1">
    <citation type="submission" date="2020-06" db="EMBL/GenBank/DDBJ databases">
        <authorList>
            <person name="Li T."/>
            <person name="Hu X."/>
            <person name="Zhang T."/>
            <person name="Song X."/>
            <person name="Zhang H."/>
            <person name="Dai N."/>
            <person name="Sheng W."/>
            <person name="Hou X."/>
            <person name="Wei L."/>
        </authorList>
    </citation>
    <scope>NUCLEOTIDE SEQUENCE</scope>
    <source>
        <strain evidence="1">K16</strain>
        <tissue evidence="1">Leaf</tissue>
    </source>
</reference>
<reference evidence="1" key="2">
    <citation type="journal article" date="2024" name="Plant">
        <title>Genomic evolution and insights into agronomic trait innovations of Sesamum species.</title>
        <authorList>
            <person name="Miao H."/>
            <person name="Wang L."/>
            <person name="Qu L."/>
            <person name="Liu H."/>
            <person name="Sun Y."/>
            <person name="Le M."/>
            <person name="Wang Q."/>
            <person name="Wei S."/>
            <person name="Zheng Y."/>
            <person name="Lin W."/>
            <person name="Duan Y."/>
            <person name="Cao H."/>
            <person name="Xiong S."/>
            <person name="Wang X."/>
            <person name="Wei L."/>
            <person name="Li C."/>
            <person name="Ma Q."/>
            <person name="Ju M."/>
            <person name="Zhao R."/>
            <person name="Li G."/>
            <person name="Mu C."/>
            <person name="Tian Q."/>
            <person name="Mei H."/>
            <person name="Zhang T."/>
            <person name="Gao T."/>
            <person name="Zhang H."/>
        </authorList>
    </citation>
    <scope>NUCLEOTIDE SEQUENCE</scope>
    <source>
        <strain evidence="1">K16</strain>
    </source>
</reference>
<dbReference type="Gene3D" id="2.40.70.10">
    <property type="entry name" value="Acid Proteases"/>
    <property type="match status" value="1"/>
</dbReference>
<dbReference type="EMBL" id="JACGWL010000007">
    <property type="protein sequence ID" value="KAK4399250.1"/>
    <property type="molecule type" value="Genomic_DNA"/>
</dbReference>
<keyword evidence="2" id="KW-1185">Reference proteome</keyword>